<keyword evidence="2 5" id="KW-0238">DNA-binding</keyword>
<name>A0A173WLT8_9FIRM</name>
<proteinExistence type="predicted"/>
<evidence type="ECO:0000259" key="4">
    <source>
        <dbReference type="PROSITE" id="PS50949"/>
    </source>
</evidence>
<gene>
    <name evidence="5" type="ORF">ERS852407_00046</name>
</gene>
<dbReference type="PANTHER" id="PTHR43537">
    <property type="entry name" value="TRANSCRIPTIONAL REGULATOR, GNTR FAMILY"/>
    <property type="match status" value="1"/>
</dbReference>
<dbReference type="PROSITE" id="PS50949">
    <property type="entry name" value="HTH_GNTR"/>
    <property type="match status" value="1"/>
</dbReference>
<dbReference type="InterPro" id="IPR000524">
    <property type="entry name" value="Tscrpt_reg_HTH_GntR"/>
</dbReference>
<keyword evidence="1" id="KW-0805">Transcription regulation</keyword>
<dbReference type="Pfam" id="PF00392">
    <property type="entry name" value="GntR"/>
    <property type="match status" value="1"/>
</dbReference>
<dbReference type="InterPro" id="IPR036388">
    <property type="entry name" value="WH-like_DNA-bd_sf"/>
</dbReference>
<accession>A0A173WLT8</accession>
<protein>
    <submittedName>
        <fullName evidence="5">DNA-binding transcriptional repressor ExuR</fullName>
    </submittedName>
</protein>
<evidence type="ECO:0000256" key="2">
    <source>
        <dbReference type="ARBA" id="ARBA00023125"/>
    </source>
</evidence>
<evidence type="ECO:0000256" key="3">
    <source>
        <dbReference type="ARBA" id="ARBA00023163"/>
    </source>
</evidence>
<dbReference type="EMBL" id="CYZE01000001">
    <property type="protein sequence ID" value="CUN39345.1"/>
    <property type="molecule type" value="Genomic_DNA"/>
</dbReference>
<sequence>MVENADLICNLVYDYYETRILLGACRYGENLPAIPRIGGNFQMAPRTVRAALSRLEKNGYIEISPRKTAKVIYQASADQIKENAALYFVPRCSGIIDFCQAGKLLIEPVWEYAQKSYDKETWDRLKENMAKLKNVDLSISTRLHIQVFSDLGNKLILNFYWELLRYIRFPYLSSHRMHEERDRELLADGKEKELEFMNAAFEGDFAACISQLLAFCAEMDGEYGRKEKVPFYWNIYWQRPQLCYTMVSRIITEIITGTYPVGGNLPSMPVMSKQLNVSYRTLRRTLSILDSLSIIRLHQGKVSEVCEDIEQIDFQRLEVKEGFRLYRESLQFMALTVRPVFLYTLEHVEKEELEKLRYGFKQLLNENQSERCFKLALDFIIERCPSAAVRECYTRLSEFLVWGYPFALYRIRKQHLHKEYTQLVRKSDELLENDDWEGYADSWKALMEYEQKRAEKILADYQEQGRMGQ</sequence>
<feature type="domain" description="HTH gntR-type" evidence="4">
    <location>
        <begin position="240"/>
        <end position="308"/>
    </location>
</feature>
<evidence type="ECO:0000256" key="1">
    <source>
        <dbReference type="ARBA" id="ARBA00023015"/>
    </source>
</evidence>
<organism evidence="5 6">
    <name type="scientific">Hungatella hathewayi</name>
    <dbReference type="NCBI Taxonomy" id="154046"/>
    <lineage>
        <taxon>Bacteria</taxon>
        <taxon>Bacillati</taxon>
        <taxon>Bacillota</taxon>
        <taxon>Clostridia</taxon>
        <taxon>Lachnospirales</taxon>
        <taxon>Lachnospiraceae</taxon>
        <taxon>Hungatella</taxon>
    </lineage>
</organism>
<evidence type="ECO:0000313" key="5">
    <source>
        <dbReference type="EMBL" id="CUN39345.1"/>
    </source>
</evidence>
<dbReference type="Proteomes" id="UP000095651">
    <property type="component" value="Unassembled WGS sequence"/>
</dbReference>
<dbReference type="GO" id="GO:0003677">
    <property type="term" value="F:DNA binding"/>
    <property type="evidence" value="ECO:0007669"/>
    <property type="project" value="UniProtKB-KW"/>
</dbReference>
<keyword evidence="3" id="KW-0804">Transcription</keyword>
<dbReference type="GO" id="GO:0003700">
    <property type="term" value="F:DNA-binding transcription factor activity"/>
    <property type="evidence" value="ECO:0007669"/>
    <property type="project" value="InterPro"/>
</dbReference>
<dbReference type="SUPFAM" id="SSF46785">
    <property type="entry name" value="Winged helix' DNA-binding domain"/>
    <property type="match status" value="2"/>
</dbReference>
<dbReference type="PANTHER" id="PTHR43537:SF5">
    <property type="entry name" value="UXU OPERON TRANSCRIPTIONAL REGULATOR"/>
    <property type="match status" value="1"/>
</dbReference>
<dbReference type="InterPro" id="IPR036390">
    <property type="entry name" value="WH_DNA-bd_sf"/>
</dbReference>
<dbReference type="Gene3D" id="1.10.10.10">
    <property type="entry name" value="Winged helix-like DNA-binding domain superfamily/Winged helix DNA-binding domain"/>
    <property type="match status" value="2"/>
</dbReference>
<evidence type="ECO:0000313" key="6">
    <source>
        <dbReference type="Proteomes" id="UP000095651"/>
    </source>
</evidence>
<dbReference type="RefSeq" id="WP_055652533.1">
    <property type="nucleotide sequence ID" value="NZ_CABIXC010000001.1"/>
</dbReference>
<dbReference type="SMART" id="SM00345">
    <property type="entry name" value="HTH_GNTR"/>
    <property type="match status" value="2"/>
</dbReference>
<dbReference type="AlphaFoldDB" id="A0A173WLT8"/>
<reference evidence="5 6" key="1">
    <citation type="submission" date="2015-09" db="EMBL/GenBank/DDBJ databases">
        <authorList>
            <consortium name="Pathogen Informatics"/>
        </authorList>
    </citation>
    <scope>NUCLEOTIDE SEQUENCE [LARGE SCALE GENOMIC DNA]</scope>
    <source>
        <strain evidence="5 6">2789STDY5608850</strain>
    </source>
</reference>